<evidence type="ECO:0000313" key="3">
    <source>
        <dbReference type="Proteomes" id="UP001596356"/>
    </source>
</evidence>
<feature type="transmembrane region" description="Helical" evidence="1">
    <location>
        <begin position="159"/>
        <end position="183"/>
    </location>
</feature>
<feature type="transmembrane region" description="Helical" evidence="1">
    <location>
        <begin position="61"/>
        <end position="85"/>
    </location>
</feature>
<name>A0ABW2ASS8_9MICO</name>
<dbReference type="Proteomes" id="UP001596356">
    <property type="component" value="Unassembled WGS sequence"/>
</dbReference>
<evidence type="ECO:0000256" key="1">
    <source>
        <dbReference type="SAM" id="Phobius"/>
    </source>
</evidence>
<accession>A0ABW2ASS8</accession>
<keyword evidence="3" id="KW-1185">Reference proteome</keyword>
<dbReference type="EMBL" id="JBHSWJ010000002">
    <property type="protein sequence ID" value="MFC6713923.1"/>
    <property type="molecule type" value="Genomic_DNA"/>
</dbReference>
<organism evidence="2 3">
    <name type="scientific">Branchiibius cervicis</name>
    <dbReference type="NCBI Taxonomy" id="908252"/>
    <lineage>
        <taxon>Bacteria</taxon>
        <taxon>Bacillati</taxon>
        <taxon>Actinomycetota</taxon>
        <taxon>Actinomycetes</taxon>
        <taxon>Micrococcales</taxon>
        <taxon>Dermacoccaceae</taxon>
        <taxon>Branchiibius</taxon>
    </lineage>
</organism>
<comment type="caution">
    <text evidence="2">The sequence shown here is derived from an EMBL/GenBank/DDBJ whole genome shotgun (WGS) entry which is preliminary data.</text>
</comment>
<protein>
    <recommendedName>
        <fullName evidence="4">YfhO family protein</fullName>
    </recommendedName>
</protein>
<keyword evidence="1" id="KW-1133">Transmembrane helix</keyword>
<feature type="transmembrane region" description="Helical" evidence="1">
    <location>
        <begin position="120"/>
        <end position="139"/>
    </location>
</feature>
<reference evidence="3" key="1">
    <citation type="journal article" date="2019" name="Int. J. Syst. Evol. Microbiol.">
        <title>The Global Catalogue of Microorganisms (GCM) 10K type strain sequencing project: providing services to taxonomists for standard genome sequencing and annotation.</title>
        <authorList>
            <consortium name="The Broad Institute Genomics Platform"/>
            <consortium name="The Broad Institute Genome Sequencing Center for Infectious Disease"/>
            <person name="Wu L."/>
            <person name="Ma J."/>
        </authorList>
    </citation>
    <scope>NUCLEOTIDE SEQUENCE [LARGE SCALE GENOMIC DNA]</scope>
    <source>
        <strain evidence="3">NBRC 106593</strain>
    </source>
</reference>
<evidence type="ECO:0000313" key="2">
    <source>
        <dbReference type="EMBL" id="MFC6713923.1"/>
    </source>
</evidence>
<proteinExistence type="predicted"/>
<feature type="transmembrane region" description="Helical" evidence="1">
    <location>
        <begin position="291"/>
        <end position="312"/>
    </location>
</feature>
<feature type="transmembrane region" description="Helical" evidence="1">
    <location>
        <begin position="195"/>
        <end position="215"/>
    </location>
</feature>
<feature type="transmembrane region" description="Helical" evidence="1">
    <location>
        <begin position="260"/>
        <end position="279"/>
    </location>
</feature>
<sequence length="586" mass="61679">MRQRRWIGAIVGLLTAAAVLGPALKPGYLLFYDMVFVPRLGLSDRTLGIDGSVPRAVPNDLVVALASHVVPGWVVQHVLLVLVFVGAGAGTAALARTPWGAAGAALAATWNPWVAQRLAIGHWGFLLGYACLPFIAYAARQLRADPSRAARIRLGTWIVVVALTGSTGAILAALVLLAVLLVPAATRPAWRELRWIVPAFLVANAAWWWPFLTLAPSGDADPAGAQAFMARPDTPLGVWGSLLSGGGIWGQAWWFGSRQVLAVAVLTLVVVAVCVLALLRRPEDRSDPLVRGLLVAAVIGLGIAGASAVPGGEQAVTWVITHVPGGGLIRDAQKFAAVWMIVVALGAGRLIEWLVTSGRRTGVPTLAVALVAAAVALWPVATLPGMAWGGGRTCTVRSSTDPQQCIHTAPRWAAVQYPDSFLAMADRLNGSAPGSVAVFPWTLYRKYAWNADRTVLDPWQRLVDRQVLVNDDLPLSDRVVRGESAASAAIGSALASGDLVAVLRAQGVRWVLVQTDQPAVGRLPELGTPIAAEGHLRLYDLGQVATRVGASGWWRWVGLAGLTIAVVLAAAASILRVGGSVGRARM</sequence>
<feature type="transmembrane region" description="Helical" evidence="1">
    <location>
        <begin position="332"/>
        <end position="351"/>
    </location>
</feature>
<feature type="transmembrane region" description="Helical" evidence="1">
    <location>
        <begin position="553"/>
        <end position="577"/>
    </location>
</feature>
<keyword evidence="1" id="KW-0472">Membrane</keyword>
<gene>
    <name evidence="2" type="ORF">ACFQBT_08855</name>
</gene>
<evidence type="ECO:0008006" key="4">
    <source>
        <dbReference type="Google" id="ProtNLM"/>
    </source>
</evidence>
<feature type="transmembrane region" description="Helical" evidence="1">
    <location>
        <begin position="363"/>
        <end position="381"/>
    </location>
</feature>
<dbReference type="RefSeq" id="WP_377822042.1">
    <property type="nucleotide sequence ID" value="NZ_JBHSWJ010000002.1"/>
</dbReference>
<keyword evidence="1" id="KW-0812">Transmembrane</keyword>